<gene>
    <name evidence="2" type="ORF">B7O98_08710</name>
    <name evidence="3" type="ORF">B7O98_08880</name>
</gene>
<reference evidence="3 4" key="2">
    <citation type="journal article" date="2018" name="Syst. Appl. Microbiol.">
        <title>A new symbiotic nanoarchaeote (Candidatus Nanoclepta minutus) and its host (Zestosphaera tikiterensis gen. nov., sp. nov.) from a New Zealand hot spring.</title>
        <authorList>
            <person name="St John E."/>
            <person name="Liu Y."/>
            <person name="Podar M."/>
            <person name="Stott M.B."/>
            <person name="Meneghin J."/>
            <person name="Chen Z."/>
            <person name="Lagutin K."/>
            <person name="Mitchell K."/>
            <person name="Reysenbach A.L."/>
        </authorList>
    </citation>
    <scope>NUCLEOTIDE SEQUENCE [LARGE SCALE GENOMIC DNA]</scope>
    <source>
        <strain evidence="3">NZ3</strain>
    </source>
</reference>
<organism evidence="3 4">
    <name type="scientific">Zestosphaera tikiterensis</name>
    <dbReference type="NCBI Taxonomy" id="1973259"/>
    <lineage>
        <taxon>Archaea</taxon>
        <taxon>Thermoproteota</taxon>
        <taxon>Thermoprotei</taxon>
        <taxon>Desulfurococcales</taxon>
        <taxon>Desulfurococcaceae</taxon>
        <taxon>Zestosphaera</taxon>
    </lineage>
</organism>
<keyword evidence="1" id="KW-0472">Membrane</keyword>
<protein>
    <submittedName>
        <fullName evidence="3">Uncharacterized protein</fullName>
    </submittedName>
</protein>
<keyword evidence="1" id="KW-1133">Transmembrane helix</keyword>
<comment type="caution">
    <text evidence="3">The sequence shown here is derived from an EMBL/GenBank/DDBJ whole genome shotgun (WGS) entry which is preliminary data.</text>
</comment>
<keyword evidence="1" id="KW-0812">Transmembrane</keyword>
<evidence type="ECO:0000313" key="4">
    <source>
        <dbReference type="Proteomes" id="UP000244093"/>
    </source>
</evidence>
<proteinExistence type="predicted"/>
<evidence type="ECO:0000313" key="2">
    <source>
        <dbReference type="EMBL" id="PUA31694.1"/>
    </source>
</evidence>
<sequence length="348" mass="37989">MRRVNLTVIAAVLIIVVSIPLNTTLTASNSEADKLSLSLDNIRALKNINATVILLLSFNDGVQQVINKSISLASGDVIKVVGIFNASKDVGVWYVRIIDIENGSVMLDLEGVVDLRKEQPQAWFVRTYYDPTKLSIPLSPSVITISTVSIEGIINVEVGVVKHSPYNLTILVDGDLSGDFSSSEASSYVIEPVNNVLSGLHKVTAKALKAPFKVLLTYNHTTLLRIEGIIDWTAGSAVQLEGWRDESLVTYAKISATYNLTGAVLRLPNDEIIHKVVTPTNDSLGHKSIAISIGEDARTINKTAIVPTAQPLIRIEDTIERINEILKNYWPFIALFIGLAIVLAVLRR</sequence>
<dbReference type="EMBL" id="NBVN01000007">
    <property type="protein sequence ID" value="PUA31694.1"/>
    <property type="molecule type" value="Genomic_DNA"/>
</dbReference>
<dbReference type="AlphaFoldDB" id="A0A2R7Y2Z3"/>
<reference evidence="3" key="1">
    <citation type="submission" date="2017-04" db="EMBL/GenBank/DDBJ databases">
        <authorList>
            <person name="Afonso C.L."/>
            <person name="Miller P.J."/>
            <person name="Scott M.A."/>
            <person name="Spackman E."/>
            <person name="Goraichik I."/>
            <person name="Dimitrov K.M."/>
            <person name="Suarez D.L."/>
            <person name="Swayne D.E."/>
        </authorList>
    </citation>
    <scope>NUCLEOTIDE SEQUENCE</scope>
    <source>
        <strain evidence="3">NZ3</strain>
    </source>
</reference>
<evidence type="ECO:0000313" key="3">
    <source>
        <dbReference type="EMBL" id="PUA31727.1"/>
    </source>
</evidence>
<name>A0A2R7Y2Z3_9CREN</name>
<feature type="transmembrane region" description="Helical" evidence="1">
    <location>
        <begin position="329"/>
        <end position="346"/>
    </location>
</feature>
<evidence type="ECO:0000256" key="1">
    <source>
        <dbReference type="SAM" id="Phobius"/>
    </source>
</evidence>
<accession>A0A2R7Y2Z3</accession>
<dbReference type="EMBL" id="NBVN01000007">
    <property type="protein sequence ID" value="PUA31727.1"/>
    <property type="molecule type" value="Genomic_DNA"/>
</dbReference>
<dbReference type="Proteomes" id="UP000244093">
    <property type="component" value="Unassembled WGS sequence"/>
</dbReference>